<protein>
    <submittedName>
        <fullName evidence="1">Uncharacterized protein</fullName>
    </submittedName>
</protein>
<accession>A0AAD6SN75</accession>
<organism evidence="1 2">
    <name type="scientific">Mycena alexandri</name>
    <dbReference type="NCBI Taxonomy" id="1745969"/>
    <lineage>
        <taxon>Eukaryota</taxon>
        <taxon>Fungi</taxon>
        <taxon>Dikarya</taxon>
        <taxon>Basidiomycota</taxon>
        <taxon>Agaricomycotina</taxon>
        <taxon>Agaricomycetes</taxon>
        <taxon>Agaricomycetidae</taxon>
        <taxon>Agaricales</taxon>
        <taxon>Marasmiineae</taxon>
        <taxon>Mycenaceae</taxon>
        <taxon>Mycena</taxon>
    </lineage>
</organism>
<gene>
    <name evidence="1" type="ORF">C8F04DRAFT_1116120</name>
</gene>
<proteinExistence type="predicted"/>
<evidence type="ECO:0000313" key="2">
    <source>
        <dbReference type="Proteomes" id="UP001218188"/>
    </source>
</evidence>
<dbReference type="EMBL" id="JARJCM010000100">
    <property type="protein sequence ID" value="KAJ7029523.1"/>
    <property type="molecule type" value="Genomic_DNA"/>
</dbReference>
<keyword evidence="2" id="KW-1185">Reference proteome</keyword>
<evidence type="ECO:0000313" key="1">
    <source>
        <dbReference type="EMBL" id="KAJ7029523.1"/>
    </source>
</evidence>
<comment type="caution">
    <text evidence="1">The sequence shown here is derived from an EMBL/GenBank/DDBJ whole genome shotgun (WGS) entry which is preliminary data.</text>
</comment>
<sequence>MFEEAADFTQGEVKAYRKFAFPDALAVPGHDPFFSVEDAPSWVTSHGFQLYLTYDDSAIVTSPWTPDNASATQLKAYRSYILSDQYLGHPYTDKNSPGGSNLKSTPLRHERPTWIPAARTLGARLHIVWSHNGPVRAGDQLAWHPSDGGNNDWENNGLNFHNRNSCRFQISR</sequence>
<name>A0AAD6SN75_9AGAR</name>
<dbReference type="Proteomes" id="UP001218188">
    <property type="component" value="Unassembled WGS sequence"/>
</dbReference>
<reference evidence="1" key="1">
    <citation type="submission" date="2023-03" db="EMBL/GenBank/DDBJ databases">
        <title>Massive genome expansion in bonnet fungi (Mycena s.s.) driven by repeated elements and novel gene families across ecological guilds.</title>
        <authorList>
            <consortium name="Lawrence Berkeley National Laboratory"/>
            <person name="Harder C.B."/>
            <person name="Miyauchi S."/>
            <person name="Viragh M."/>
            <person name="Kuo A."/>
            <person name="Thoen E."/>
            <person name="Andreopoulos B."/>
            <person name="Lu D."/>
            <person name="Skrede I."/>
            <person name="Drula E."/>
            <person name="Henrissat B."/>
            <person name="Morin E."/>
            <person name="Kohler A."/>
            <person name="Barry K."/>
            <person name="LaButti K."/>
            <person name="Morin E."/>
            <person name="Salamov A."/>
            <person name="Lipzen A."/>
            <person name="Mereny Z."/>
            <person name="Hegedus B."/>
            <person name="Baldrian P."/>
            <person name="Stursova M."/>
            <person name="Weitz H."/>
            <person name="Taylor A."/>
            <person name="Grigoriev I.V."/>
            <person name="Nagy L.G."/>
            <person name="Martin F."/>
            <person name="Kauserud H."/>
        </authorList>
    </citation>
    <scope>NUCLEOTIDE SEQUENCE</scope>
    <source>
        <strain evidence="1">CBHHK200</strain>
    </source>
</reference>
<dbReference type="AlphaFoldDB" id="A0AAD6SN75"/>